<name>A0A6J4U8S7_9BACT</name>
<dbReference type="EMBL" id="CADCWI010000022">
    <property type="protein sequence ID" value="CAA9544090.1"/>
    <property type="molecule type" value="Genomic_DNA"/>
</dbReference>
<dbReference type="GO" id="GO:0008726">
    <property type="term" value="F:alkanesulfonate monooxygenase activity"/>
    <property type="evidence" value="ECO:0007669"/>
    <property type="project" value="TreeGrafter"/>
</dbReference>
<dbReference type="InterPro" id="IPR011251">
    <property type="entry name" value="Luciferase-like_dom"/>
</dbReference>
<feature type="domain" description="Luciferase-like" evidence="5">
    <location>
        <begin position="3"/>
        <end position="202"/>
    </location>
</feature>
<dbReference type="InterPro" id="IPR050172">
    <property type="entry name" value="SsuD_RutA_monooxygenase"/>
</dbReference>
<dbReference type="Gene3D" id="3.20.20.30">
    <property type="entry name" value="Luciferase-like domain"/>
    <property type="match status" value="1"/>
</dbReference>
<sequence length="284" mass="31704">MRYGVCVPNFGEYFQPHILAELAYEAEEAGWDGFFVWDHMLFVNDLHLDVVDPWVALTAIAMRTSQIRLGPLVTAVARRRPWKLARETASLDHLSGGRLILGVGLGHPPEDEFAQFGEDPDAKVRAKKLDEGLDVLVGLWSGEPFNYQGEYYQIHSTTFRPRPIQLPRIPVWVAGYLPHKAPFRRAARWDGVCPGGWWDDTPMTPDDLRALLGEIRGFRTSDGPFDVTYSGVTPGNDRSRASAIVAPWAAAGITWWIEGFSPQRGTLVETRARVRQGPPSQGAV</sequence>
<evidence type="ECO:0000256" key="3">
    <source>
        <dbReference type="ARBA" id="ARBA00023002"/>
    </source>
</evidence>
<keyword evidence="3" id="KW-0560">Oxidoreductase</keyword>
<evidence type="ECO:0000256" key="2">
    <source>
        <dbReference type="ARBA" id="ARBA00022643"/>
    </source>
</evidence>
<organism evidence="6">
    <name type="scientific">uncultured Thermomicrobiales bacterium</name>
    <dbReference type="NCBI Taxonomy" id="1645740"/>
    <lineage>
        <taxon>Bacteria</taxon>
        <taxon>Pseudomonadati</taxon>
        <taxon>Thermomicrobiota</taxon>
        <taxon>Thermomicrobia</taxon>
        <taxon>Thermomicrobiales</taxon>
        <taxon>environmental samples</taxon>
    </lineage>
</organism>
<evidence type="ECO:0000313" key="6">
    <source>
        <dbReference type="EMBL" id="CAA9544090.1"/>
    </source>
</evidence>
<dbReference type="InterPro" id="IPR036661">
    <property type="entry name" value="Luciferase-like_sf"/>
</dbReference>
<dbReference type="SUPFAM" id="SSF51679">
    <property type="entry name" value="Bacterial luciferase-like"/>
    <property type="match status" value="1"/>
</dbReference>
<gene>
    <name evidence="6" type="ORF">AVDCRST_MAG43-421</name>
</gene>
<dbReference type="Pfam" id="PF00296">
    <property type="entry name" value="Bac_luciferase"/>
    <property type="match status" value="1"/>
</dbReference>
<dbReference type="PANTHER" id="PTHR42847">
    <property type="entry name" value="ALKANESULFONATE MONOOXYGENASE"/>
    <property type="match status" value="1"/>
</dbReference>
<evidence type="ECO:0000256" key="4">
    <source>
        <dbReference type="ARBA" id="ARBA00023033"/>
    </source>
</evidence>
<dbReference type="PANTHER" id="PTHR42847:SF4">
    <property type="entry name" value="ALKANESULFONATE MONOOXYGENASE-RELATED"/>
    <property type="match status" value="1"/>
</dbReference>
<keyword evidence="4 6" id="KW-0503">Monooxygenase</keyword>
<evidence type="ECO:0000256" key="1">
    <source>
        <dbReference type="ARBA" id="ARBA00022630"/>
    </source>
</evidence>
<keyword evidence="2" id="KW-0288">FMN</keyword>
<protein>
    <submittedName>
        <fullName evidence="6">Putative monooxygenase</fullName>
    </submittedName>
</protein>
<reference evidence="6" key="1">
    <citation type="submission" date="2020-02" db="EMBL/GenBank/DDBJ databases">
        <authorList>
            <person name="Meier V. D."/>
        </authorList>
    </citation>
    <scope>NUCLEOTIDE SEQUENCE</scope>
    <source>
        <strain evidence="6">AVDCRST_MAG43</strain>
    </source>
</reference>
<accession>A0A6J4U8S7</accession>
<proteinExistence type="predicted"/>
<dbReference type="AlphaFoldDB" id="A0A6J4U8S7"/>
<dbReference type="GO" id="GO:0046306">
    <property type="term" value="P:alkanesulfonate catabolic process"/>
    <property type="evidence" value="ECO:0007669"/>
    <property type="project" value="TreeGrafter"/>
</dbReference>
<keyword evidence="1" id="KW-0285">Flavoprotein</keyword>
<evidence type="ECO:0000259" key="5">
    <source>
        <dbReference type="Pfam" id="PF00296"/>
    </source>
</evidence>